<sequence>MYKGEITLGDIASFIGEDLITPFEYVVENGNYIFTGDPTKQEAYIYGEQLGKSNPWILLGIPLPEEQFCHQKLRQNSRSQPLLF</sequence>
<evidence type="ECO:0000313" key="2">
    <source>
        <dbReference type="Proteomes" id="UP000608420"/>
    </source>
</evidence>
<reference evidence="2" key="1">
    <citation type="journal article" date="2019" name="Int. J. Syst. Evol. Microbiol.">
        <title>The Global Catalogue of Microorganisms (GCM) 10K type strain sequencing project: providing services to taxonomists for standard genome sequencing and annotation.</title>
        <authorList>
            <consortium name="The Broad Institute Genomics Platform"/>
            <consortium name="The Broad Institute Genome Sequencing Center for Infectious Disease"/>
            <person name="Wu L."/>
            <person name="Ma J."/>
        </authorList>
    </citation>
    <scope>NUCLEOTIDE SEQUENCE [LARGE SCALE GENOMIC DNA]</scope>
    <source>
        <strain evidence="2">CGMCC 1.15420</strain>
    </source>
</reference>
<dbReference type="EMBL" id="BMIW01000049">
    <property type="protein sequence ID" value="GGG17644.1"/>
    <property type="molecule type" value="Genomic_DNA"/>
</dbReference>
<gene>
    <name evidence="1" type="ORF">GCM10010913_44680</name>
</gene>
<protein>
    <submittedName>
        <fullName evidence="1">Uncharacterized protein</fullName>
    </submittedName>
</protein>
<comment type="caution">
    <text evidence="1">The sequence shown here is derived from an EMBL/GenBank/DDBJ whole genome shotgun (WGS) entry which is preliminary data.</text>
</comment>
<dbReference type="Proteomes" id="UP000608420">
    <property type="component" value="Unassembled WGS sequence"/>
</dbReference>
<proteinExistence type="predicted"/>
<accession>A0ABQ1W6K5</accession>
<organism evidence="1 2">
    <name type="scientific">Paenibacillus aceti</name>
    <dbReference type="NCBI Taxonomy" id="1820010"/>
    <lineage>
        <taxon>Bacteria</taxon>
        <taxon>Bacillati</taxon>
        <taxon>Bacillota</taxon>
        <taxon>Bacilli</taxon>
        <taxon>Bacillales</taxon>
        <taxon>Paenibacillaceae</taxon>
        <taxon>Paenibacillus</taxon>
    </lineage>
</organism>
<keyword evidence="2" id="KW-1185">Reference proteome</keyword>
<evidence type="ECO:0000313" key="1">
    <source>
        <dbReference type="EMBL" id="GGG17644.1"/>
    </source>
</evidence>
<name>A0ABQ1W6K5_9BACL</name>